<dbReference type="Pfam" id="PF02559">
    <property type="entry name" value="CarD_TRCF_RID"/>
    <property type="match status" value="1"/>
</dbReference>
<dbReference type="SMART" id="SM01058">
    <property type="entry name" value="CarD_TRCF"/>
    <property type="match status" value="1"/>
</dbReference>
<dbReference type="EMBL" id="DSUH01000364">
    <property type="protein sequence ID" value="HGU34293.1"/>
    <property type="molecule type" value="Genomic_DNA"/>
</dbReference>
<dbReference type="InterPro" id="IPR052531">
    <property type="entry name" value="CarD-like_regulator"/>
</dbReference>
<dbReference type="AlphaFoldDB" id="A0A7C4VS96"/>
<dbReference type="Gene3D" id="2.40.10.170">
    <property type="match status" value="1"/>
</dbReference>
<name>A0A7C4VS96_9BACT</name>
<protein>
    <submittedName>
        <fullName evidence="2">CarD family transcriptional regulator</fullName>
    </submittedName>
</protein>
<sequence length="173" mass="19529">MEGRASMVEPRSFSIGDMVVYPAHGVGRIEAIQQRTINGAVLDFYILKLLNTQTIVMIPVCNVCAVGLRSVIHPNEIPRIYELFRNEPAGFSRESTPAWNKRYRDYAERIKSGAIEDIAIVFRDLHRLKAAKDLSFGERKLHDQAQSLLVMELSTARQAPETAILSEIEALFQ</sequence>
<organism evidence="2">
    <name type="scientific">Desulfatirhabdium butyrativorans</name>
    <dbReference type="NCBI Taxonomy" id="340467"/>
    <lineage>
        <taxon>Bacteria</taxon>
        <taxon>Pseudomonadati</taxon>
        <taxon>Thermodesulfobacteriota</taxon>
        <taxon>Desulfobacteria</taxon>
        <taxon>Desulfobacterales</taxon>
        <taxon>Desulfatirhabdiaceae</taxon>
        <taxon>Desulfatirhabdium</taxon>
    </lineage>
</organism>
<dbReference type="PANTHER" id="PTHR38447">
    <property type="entry name" value="TRANSCRIPTION FACTOR YDEB-RELATED"/>
    <property type="match status" value="1"/>
</dbReference>
<dbReference type="GO" id="GO:0009303">
    <property type="term" value="P:rRNA transcription"/>
    <property type="evidence" value="ECO:0007669"/>
    <property type="project" value="TreeGrafter"/>
</dbReference>
<evidence type="ECO:0000313" key="2">
    <source>
        <dbReference type="EMBL" id="HGU34293.1"/>
    </source>
</evidence>
<accession>A0A7C4VS96</accession>
<dbReference type="InterPro" id="IPR048792">
    <property type="entry name" value="CarD_C"/>
</dbReference>
<dbReference type="Gene3D" id="1.20.58.1290">
    <property type="entry name" value="CarD-like, C-terminal domain"/>
    <property type="match status" value="1"/>
</dbReference>
<dbReference type="SUPFAM" id="SSF141259">
    <property type="entry name" value="CarD-like"/>
    <property type="match status" value="1"/>
</dbReference>
<proteinExistence type="predicted"/>
<evidence type="ECO:0000259" key="1">
    <source>
        <dbReference type="SMART" id="SM01058"/>
    </source>
</evidence>
<dbReference type="InterPro" id="IPR042215">
    <property type="entry name" value="CarD-like_C"/>
</dbReference>
<dbReference type="PANTHER" id="PTHR38447:SF1">
    <property type="entry name" value="RNA POLYMERASE-BINDING TRANSCRIPTION FACTOR CARD"/>
    <property type="match status" value="1"/>
</dbReference>
<reference evidence="2" key="1">
    <citation type="journal article" date="2020" name="mSystems">
        <title>Genome- and Community-Level Interaction Insights into Carbon Utilization and Element Cycling Functions of Hydrothermarchaeota in Hydrothermal Sediment.</title>
        <authorList>
            <person name="Zhou Z."/>
            <person name="Liu Y."/>
            <person name="Xu W."/>
            <person name="Pan J."/>
            <person name="Luo Z.H."/>
            <person name="Li M."/>
        </authorList>
    </citation>
    <scope>NUCLEOTIDE SEQUENCE [LARGE SCALE GENOMIC DNA]</scope>
    <source>
        <strain evidence="2">SpSt-477</strain>
    </source>
</reference>
<dbReference type="Pfam" id="PF21095">
    <property type="entry name" value="CarD_C"/>
    <property type="match status" value="1"/>
</dbReference>
<feature type="domain" description="CarD-like/TRCF RNAP-interacting" evidence="1">
    <location>
        <begin position="12"/>
        <end position="126"/>
    </location>
</feature>
<dbReference type="InterPro" id="IPR003711">
    <property type="entry name" value="CarD-like/TRCF_RID"/>
</dbReference>
<gene>
    <name evidence="2" type="ORF">ENS29_15825</name>
</gene>
<dbReference type="InterPro" id="IPR036101">
    <property type="entry name" value="CarD-like/TRCF_RID_sf"/>
</dbReference>
<comment type="caution">
    <text evidence="2">The sequence shown here is derived from an EMBL/GenBank/DDBJ whole genome shotgun (WGS) entry which is preliminary data.</text>
</comment>